<organism evidence="1 2">
    <name type="scientific">Christiangramia gaetbulicola</name>
    <dbReference type="NCBI Taxonomy" id="703340"/>
    <lineage>
        <taxon>Bacteria</taxon>
        <taxon>Pseudomonadati</taxon>
        <taxon>Bacteroidota</taxon>
        <taxon>Flavobacteriia</taxon>
        <taxon>Flavobacteriales</taxon>
        <taxon>Flavobacteriaceae</taxon>
        <taxon>Christiangramia</taxon>
    </lineage>
</organism>
<evidence type="ECO:0000313" key="1">
    <source>
        <dbReference type="EMBL" id="PTX44749.1"/>
    </source>
</evidence>
<protein>
    <submittedName>
        <fullName evidence="1">Uncharacterized protein DUF4270</fullName>
    </submittedName>
</protein>
<keyword evidence="2" id="KW-1185">Reference proteome</keyword>
<dbReference type="PROSITE" id="PS51257">
    <property type="entry name" value="PROKAR_LIPOPROTEIN"/>
    <property type="match status" value="1"/>
</dbReference>
<dbReference type="AlphaFoldDB" id="A0A2T6ALQ2"/>
<gene>
    <name evidence="1" type="ORF">C8P64_0731</name>
</gene>
<reference evidence="1 2" key="1">
    <citation type="submission" date="2018-04" db="EMBL/GenBank/DDBJ databases">
        <title>Genomic Encyclopedia of Archaeal and Bacterial Type Strains, Phase II (KMG-II): from individual species to whole genera.</title>
        <authorList>
            <person name="Goeker M."/>
        </authorList>
    </citation>
    <scope>NUCLEOTIDE SEQUENCE [LARGE SCALE GENOMIC DNA]</scope>
    <source>
        <strain evidence="1 2">DSM 23082</strain>
    </source>
</reference>
<accession>A0A2T6ALQ2</accession>
<dbReference type="EMBL" id="QBKQ01000001">
    <property type="protein sequence ID" value="PTX44749.1"/>
    <property type="molecule type" value="Genomic_DNA"/>
</dbReference>
<name>A0A2T6ALQ2_9FLAO</name>
<dbReference type="Proteomes" id="UP000244174">
    <property type="component" value="Unassembled WGS sequence"/>
</dbReference>
<comment type="caution">
    <text evidence="1">The sequence shown here is derived from an EMBL/GenBank/DDBJ whole genome shotgun (WGS) entry which is preliminary data.</text>
</comment>
<dbReference type="Pfam" id="PF14092">
    <property type="entry name" value="DUF4270"/>
    <property type="match status" value="1"/>
</dbReference>
<proteinExistence type="predicted"/>
<evidence type="ECO:0000313" key="2">
    <source>
        <dbReference type="Proteomes" id="UP000244174"/>
    </source>
</evidence>
<dbReference type="RefSeq" id="WP_108170675.1">
    <property type="nucleotide sequence ID" value="NZ_QBKQ01000001.1"/>
</dbReference>
<sequence length="527" mass="59053">MKLNRLFQTTAILAVVFAFVGCDDEFSTIGGEIITNPSNVEIREVEVNAYSQKVNSIQTNNLTNHILGVYNHPVYGESTASLVSQLSMSTENPDFGDNVELDSVVMTIPYFSSEIDGSTEDEVLYELDSLYGSETFKLSIYETSYFLNDLDPELDFEQRQAYYSDQQNLLEQNIVGEPIFVEENFKPSNASFTTYEVDPVGENDTLVNTPALRVKLPLNYFQEKIIDKEGSTDLLNNSNFRNYLRNFFIKAEPNGSGGSQVMLDFSTQSKPPRISIYYTRDSENVPEGEDPERIRDSFLLFLSGNRFNTFEGEFPADITQAISTQSAETGAENLYLNAQEGSMAVIELFPEQAVLDDIRNEELLVNEADLVFYVNDALMGEGGEPRRLYLYDLTNNDIIGDYAIDLSFNPASPETSLTNFSEVVAEDETGKFYKLRVTNHVSGIINDERDNVKLGLVIVPNINAVVGRDSQGRILGPLMSATRGMTDLIDRIPSVNSLTPTGTILHGNQSNDDDKRLKLKIYYTNYN</sequence>
<dbReference type="InterPro" id="IPR025366">
    <property type="entry name" value="DUF4270"/>
</dbReference>
<dbReference type="OrthoDB" id="1466062at2"/>